<evidence type="ECO:0000256" key="9">
    <source>
        <dbReference type="RuleBase" id="RU365093"/>
    </source>
</evidence>
<keyword evidence="14" id="KW-1185">Reference proteome</keyword>
<keyword evidence="10" id="KW-0175">Coiled coil</keyword>
<feature type="coiled-coil region" evidence="10">
    <location>
        <begin position="291"/>
        <end position="318"/>
    </location>
</feature>
<evidence type="ECO:0000256" key="4">
    <source>
        <dbReference type="ARBA" id="ARBA00022475"/>
    </source>
</evidence>
<evidence type="ECO:0000256" key="5">
    <source>
        <dbReference type="ARBA" id="ARBA00022519"/>
    </source>
</evidence>
<dbReference type="GO" id="GO:0015031">
    <property type="term" value="P:protein transport"/>
    <property type="evidence" value="ECO:0007669"/>
    <property type="project" value="InterPro"/>
</dbReference>
<dbReference type="InterPro" id="IPR050739">
    <property type="entry name" value="MFP"/>
</dbReference>
<evidence type="ECO:0000259" key="11">
    <source>
        <dbReference type="Pfam" id="PF25994"/>
    </source>
</evidence>
<evidence type="ECO:0000259" key="12">
    <source>
        <dbReference type="Pfam" id="PF26002"/>
    </source>
</evidence>
<dbReference type="PANTHER" id="PTHR30386:SF26">
    <property type="entry name" value="TRANSPORT PROTEIN COMB"/>
    <property type="match status" value="1"/>
</dbReference>
<dbReference type="AlphaFoldDB" id="A0A846MU99"/>
<evidence type="ECO:0000256" key="7">
    <source>
        <dbReference type="ARBA" id="ARBA00022989"/>
    </source>
</evidence>
<dbReference type="PRINTS" id="PR01490">
    <property type="entry name" value="RTXTOXIND"/>
</dbReference>
<name>A0A846MU99_9PROT</name>
<feature type="domain" description="AprE-like beta-barrel" evidence="12">
    <location>
        <begin position="360"/>
        <end position="452"/>
    </location>
</feature>
<keyword evidence="3 9" id="KW-0813">Transport</keyword>
<dbReference type="EMBL" id="JAASRM010000001">
    <property type="protein sequence ID" value="NIK86933.1"/>
    <property type="molecule type" value="Genomic_DNA"/>
</dbReference>
<dbReference type="Proteomes" id="UP000570514">
    <property type="component" value="Unassembled WGS sequence"/>
</dbReference>
<evidence type="ECO:0000313" key="13">
    <source>
        <dbReference type="EMBL" id="NIK86933.1"/>
    </source>
</evidence>
<comment type="subcellular location">
    <subcellularLocation>
        <location evidence="1 9">Cell inner membrane</location>
        <topology evidence="1 9">Single-pass membrane protein</topology>
    </subcellularLocation>
</comment>
<dbReference type="RefSeq" id="WP_167080070.1">
    <property type="nucleotide sequence ID" value="NZ_BAAADC010000001.1"/>
</dbReference>
<sequence length="475" mass="52329">MTIFSPHTRENFGKLRYAAEDHLKASWAKLDHWIEERFEDGDVAQAFKPDATAIEEAPIPVSAHAALYAVVALLAIFILWSVLGSVDRIVVAPGKIATRTPMVVMQTFTTSRILSIPVRPGDHVRKGQVLVSFDPAFAEADVASLEHKVRSLSAQTERLEAELANTPFTALPTDSRERRTQGDIYAQEMASYSAELTQRDSRLAALDSQLKANYAAISGLKQQQEMSTKVVGIYQRLVDQKAGAPLDVMKAQSNAVDVGMKLTTTIGDTRKLTEQRTEAQAERQGFLDKWRSDHNQQLVQSRQDLAEASETLTKAQRMKEFTALRAPASGTVLQIADRSMGSVLREAETAVTLVPDGADLYVEANVPSRDISYLKVGQEVRVKLEAYPFQRYGTLNGTLMVLAPDSIPLKEGDESKLVYRAQVRLSENAAELAKKGLHLRPGLVASAEIKTGKRSIASYVLNPILRTADEGMREP</sequence>
<dbReference type="Pfam" id="PF26002">
    <property type="entry name" value="Beta-barrel_AprE"/>
    <property type="match status" value="1"/>
</dbReference>
<protein>
    <recommendedName>
        <fullName evidence="9">Membrane fusion protein (MFP) family protein</fullName>
    </recommendedName>
</protein>
<dbReference type="Gene3D" id="2.40.50.100">
    <property type="match status" value="1"/>
</dbReference>
<proteinExistence type="inferred from homology"/>
<dbReference type="Gene3D" id="2.40.30.170">
    <property type="match status" value="1"/>
</dbReference>
<dbReference type="InterPro" id="IPR058982">
    <property type="entry name" value="Beta-barrel_AprE"/>
</dbReference>
<keyword evidence="7 9" id="KW-1133">Transmembrane helix</keyword>
<comment type="similarity">
    <text evidence="2 9">Belongs to the membrane fusion protein (MFP) (TC 8.A.1) family.</text>
</comment>
<keyword evidence="5 9" id="KW-0997">Cell inner membrane</keyword>
<gene>
    <name evidence="13" type="ORF">FHS83_000251</name>
</gene>
<keyword evidence="6 9" id="KW-0812">Transmembrane</keyword>
<feature type="transmembrane region" description="Helical" evidence="9">
    <location>
        <begin position="65"/>
        <end position="83"/>
    </location>
</feature>
<dbReference type="PANTHER" id="PTHR30386">
    <property type="entry name" value="MEMBRANE FUSION SUBUNIT OF EMRAB-TOLC MULTIDRUG EFFLUX PUMP"/>
    <property type="match status" value="1"/>
</dbReference>
<dbReference type="InterPro" id="IPR010129">
    <property type="entry name" value="T1SS_HlyD"/>
</dbReference>
<organism evidence="13 14">
    <name type="scientific">Rhizomicrobium palustre</name>
    <dbReference type="NCBI Taxonomy" id="189966"/>
    <lineage>
        <taxon>Bacteria</taxon>
        <taxon>Pseudomonadati</taxon>
        <taxon>Pseudomonadota</taxon>
        <taxon>Alphaproteobacteria</taxon>
        <taxon>Micropepsales</taxon>
        <taxon>Micropepsaceae</taxon>
        <taxon>Rhizomicrobium</taxon>
    </lineage>
</organism>
<dbReference type="GO" id="GO:0005886">
    <property type="term" value="C:plasma membrane"/>
    <property type="evidence" value="ECO:0007669"/>
    <property type="project" value="UniProtKB-SubCell"/>
</dbReference>
<evidence type="ECO:0000256" key="8">
    <source>
        <dbReference type="ARBA" id="ARBA00023136"/>
    </source>
</evidence>
<comment type="caution">
    <text evidence="13">The sequence shown here is derived from an EMBL/GenBank/DDBJ whole genome shotgun (WGS) entry which is preliminary data.</text>
</comment>
<dbReference type="Pfam" id="PF25994">
    <property type="entry name" value="HH_AprE"/>
    <property type="match status" value="1"/>
</dbReference>
<evidence type="ECO:0000313" key="14">
    <source>
        <dbReference type="Proteomes" id="UP000570514"/>
    </source>
</evidence>
<reference evidence="13 14" key="1">
    <citation type="submission" date="2020-03" db="EMBL/GenBank/DDBJ databases">
        <title>Genomic Encyclopedia of Type Strains, Phase IV (KMG-IV): sequencing the most valuable type-strain genomes for metagenomic binning, comparative biology and taxonomic classification.</title>
        <authorList>
            <person name="Goeker M."/>
        </authorList>
    </citation>
    <scope>NUCLEOTIDE SEQUENCE [LARGE SCALE GENOMIC DNA]</scope>
    <source>
        <strain evidence="13 14">DSM 19867</strain>
    </source>
</reference>
<feature type="domain" description="AprE-like long alpha-helical hairpin" evidence="11">
    <location>
        <begin position="138"/>
        <end position="316"/>
    </location>
</feature>
<evidence type="ECO:0000256" key="6">
    <source>
        <dbReference type="ARBA" id="ARBA00022692"/>
    </source>
</evidence>
<evidence type="ECO:0000256" key="10">
    <source>
        <dbReference type="SAM" id="Coils"/>
    </source>
</evidence>
<keyword evidence="4 9" id="KW-1003">Cell membrane</keyword>
<evidence type="ECO:0000256" key="3">
    <source>
        <dbReference type="ARBA" id="ARBA00022448"/>
    </source>
</evidence>
<dbReference type="InterPro" id="IPR058781">
    <property type="entry name" value="HH_AprE-like"/>
</dbReference>
<evidence type="ECO:0000256" key="2">
    <source>
        <dbReference type="ARBA" id="ARBA00009477"/>
    </source>
</evidence>
<evidence type="ECO:0000256" key="1">
    <source>
        <dbReference type="ARBA" id="ARBA00004377"/>
    </source>
</evidence>
<keyword evidence="8 9" id="KW-0472">Membrane</keyword>
<dbReference type="NCBIfam" id="TIGR01843">
    <property type="entry name" value="type_I_hlyD"/>
    <property type="match status" value="1"/>
</dbReference>
<dbReference type="Gene3D" id="1.10.287.470">
    <property type="entry name" value="Helix hairpin bin"/>
    <property type="match status" value="1"/>
</dbReference>
<accession>A0A846MU99</accession>